<feature type="transmembrane region" description="Helical" evidence="1">
    <location>
        <begin position="84"/>
        <end position="102"/>
    </location>
</feature>
<dbReference type="OrthoDB" id="6399322at2"/>
<dbReference type="Proteomes" id="UP000095230">
    <property type="component" value="Unassembled WGS sequence"/>
</dbReference>
<keyword evidence="1" id="KW-1133">Transmembrane helix</keyword>
<dbReference type="EMBL" id="MCBT01000048">
    <property type="protein sequence ID" value="OEG72314.1"/>
    <property type="molecule type" value="Genomic_DNA"/>
</dbReference>
<comment type="caution">
    <text evidence="2">The sequence shown here is derived from an EMBL/GenBank/DDBJ whole genome shotgun (WGS) entry which is preliminary data.</text>
</comment>
<keyword evidence="1" id="KW-0812">Transmembrane</keyword>
<dbReference type="STRING" id="23.BEL05_04875"/>
<evidence type="ECO:0008006" key="4">
    <source>
        <dbReference type="Google" id="ProtNLM"/>
    </source>
</evidence>
<feature type="transmembrane region" description="Helical" evidence="1">
    <location>
        <begin position="114"/>
        <end position="134"/>
    </location>
</feature>
<evidence type="ECO:0000256" key="1">
    <source>
        <dbReference type="SAM" id="Phobius"/>
    </source>
</evidence>
<reference evidence="2 3" key="1">
    <citation type="submission" date="2016-07" db="EMBL/GenBank/DDBJ databases">
        <title>Whole-genome of two Shewanella species isolated from a digestive organ of sea cucumber Apostichopus japonicus Selenka 1867.</title>
        <authorList>
            <person name="Hong H.-H."/>
            <person name="Choi H."/>
            <person name="Cheon S."/>
            <person name="Oh J.-S."/>
            <person name="Lee H.-G."/>
            <person name="Park C."/>
        </authorList>
    </citation>
    <scope>NUCLEOTIDE SEQUENCE [LARGE SCALE GENOMIC DNA]</scope>
    <source>
        <strain evidence="2 3">CSB03KR</strain>
    </source>
</reference>
<proteinExistence type="predicted"/>
<keyword evidence="1" id="KW-0472">Membrane</keyword>
<evidence type="ECO:0000313" key="3">
    <source>
        <dbReference type="Proteomes" id="UP000095230"/>
    </source>
</evidence>
<dbReference type="AlphaFoldDB" id="A0A1E5IP43"/>
<sequence>MGWLKSVLSFLTNPIADLTGGYRERQRIAAEMTADVATAENNLKIAKFNAKAKRLEKQEDNDFNYDQQVLENDANSVFPEIVKLYFIVIFSLHFIPQMQPYMAKGWEAVRAAPWYFEFIMIGLVVSTFGLMRLFRAFWRQKEEKKPHER</sequence>
<evidence type="ECO:0000313" key="2">
    <source>
        <dbReference type="EMBL" id="OEG72314.1"/>
    </source>
</evidence>
<organism evidence="2 3">
    <name type="scientific">Shewanella colwelliana</name>
    <name type="common">Alteromonas colwelliana</name>
    <dbReference type="NCBI Taxonomy" id="23"/>
    <lineage>
        <taxon>Bacteria</taxon>
        <taxon>Pseudomonadati</taxon>
        <taxon>Pseudomonadota</taxon>
        <taxon>Gammaproteobacteria</taxon>
        <taxon>Alteromonadales</taxon>
        <taxon>Shewanellaceae</taxon>
        <taxon>Shewanella</taxon>
    </lineage>
</organism>
<name>A0A1E5IP43_SHECO</name>
<gene>
    <name evidence="2" type="ORF">BEL05_04875</name>
</gene>
<accession>A0A1E5IP43</accession>
<protein>
    <recommendedName>
        <fullName evidence="4">Holin of 3TMs, for gene-transfer release</fullName>
    </recommendedName>
</protein>
<dbReference type="RefSeq" id="WP_069672126.1">
    <property type="nucleotide sequence ID" value="NZ_MCBT01000048.1"/>
</dbReference>